<organism evidence="4 5">
    <name type="scientific">Spiribacter pallidus</name>
    <dbReference type="NCBI Taxonomy" id="1987936"/>
    <lineage>
        <taxon>Bacteria</taxon>
        <taxon>Pseudomonadati</taxon>
        <taxon>Pseudomonadota</taxon>
        <taxon>Gammaproteobacteria</taxon>
        <taxon>Chromatiales</taxon>
        <taxon>Ectothiorhodospiraceae</taxon>
        <taxon>Spiribacter</taxon>
    </lineage>
</organism>
<dbReference type="InterPro" id="IPR011032">
    <property type="entry name" value="GroES-like_sf"/>
</dbReference>
<evidence type="ECO:0000313" key="4">
    <source>
        <dbReference type="EMBL" id="MEX0469541.1"/>
    </source>
</evidence>
<dbReference type="EMBL" id="JBAKFM010000003">
    <property type="protein sequence ID" value="MEX0469541.1"/>
    <property type="molecule type" value="Genomic_DNA"/>
</dbReference>
<dbReference type="SMART" id="SM00829">
    <property type="entry name" value="PKS_ER"/>
    <property type="match status" value="1"/>
</dbReference>
<dbReference type="InterPro" id="IPR002364">
    <property type="entry name" value="Quin_OxRdtase/zeta-crystal_CS"/>
</dbReference>
<dbReference type="Gene3D" id="3.90.180.10">
    <property type="entry name" value="Medium-chain alcohol dehydrogenases, catalytic domain"/>
    <property type="match status" value="1"/>
</dbReference>
<evidence type="ECO:0000259" key="3">
    <source>
        <dbReference type="SMART" id="SM00829"/>
    </source>
</evidence>
<accession>A0ABV3TD31</accession>
<dbReference type="InterPro" id="IPR020843">
    <property type="entry name" value="ER"/>
</dbReference>
<dbReference type="PANTHER" id="PTHR48106">
    <property type="entry name" value="QUINONE OXIDOREDUCTASE PIG3-RELATED"/>
    <property type="match status" value="1"/>
</dbReference>
<evidence type="ECO:0000256" key="1">
    <source>
        <dbReference type="ARBA" id="ARBA00022857"/>
    </source>
</evidence>
<proteinExistence type="predicted"/>
<dbReference type="PROSITE" id="PS01162">
    <property type="entry name" value="QOR_ZETA_CRYSTAL"/>
    <property type="match status" value="1"/>
</dbReference>
<dbReference type="InterPro" id="IPR047618">
    <property type="entry name" value="QOR-like"/>
</dbReference>
<dbReference type="RefSeq" id="WP_367959132.1">
    <property type="nucleotide sequence ID" value="NZ_JBAKFK010000003.1"/>
</dbReference>
<evidence type="ECO:0000256" key="2">
    <source>
        <dbReference type="ARBA" id="ARBA00023002"/>
    </source>
</evidence>
<comment type="caution">
    <text evidence="4">The sequence shown here is derived from an EMBL/GenBank/DDBJ whole genome shotgun (WGS) entry which is preliminary data.</text>
</comment>
<feature type="domain" description="Enoyl reductase (ER)" evidence="3">
    <location>
        <begin position="11"/>
        <end position="323"/>
    </location>
</feature>
<sequence>MTDAIRIHQFGGPEVLGLESVTVADPGPGEVRLHHSHIGLNYIDVYFRTGVYQPAAMPFTPGFEAAGEVIAVGEGVSDVDVGDRVAYAARPPGAYAEERVISADSLVKLPAVIGNEQAAGMMLKGMTAHMLLKRVNAVQPGDAVLVHAAAGGVGLILCQWARHLGATVIGTVGSEAKAELARAHGCHHPVLYRDEDIGERVRQITGGEGVAVAYDSVGADTLRQSLGCLRRRGMLVSFGQSSGKPPAIEVGELAAGGSLFMTRPTMFDYVGEREPMRAAAEALFDVVAKGVVSIEIGRRFGLAQAAEAHRALEARQTTGSTVLTV</sequence>
<dbReference type="Pfam" id="PF08240">
    <property type="entry name" value="ADH_N"/>
    <property type="match status" value="1"/>
</dbReference>
<dbReference type="NCBIfam" id="NF008024">
    <property type="entry name" value="PRK10754.1"/>
    <property type="match status" value="1"/>
</dbReference>
<gene>
    <name evidence="4" type="ORF">V6X73_07365</name>
</gene>
<keyword evidence="2" id="KW-0560">Oxidoreductase</keyword>
<dbReference type="SUPFAM" id="SSF50129">
    <property type="entry name" value="GroES-like"/>
    <property type="match status" value="1"/>
</dbReference>
<keyword evidence="5" id="KW-1185">Reference proteome</keyword>
<dbReference type="Gene3D" id="3.40.50.720">
    <property type="entry name" value="NAD(P)-binding Rossmann-like Domain"/>
    <property type="match status" value="1"/>
</dbReference>
<name>A0ABV3TD31_9GAMM</name>
<dbReference type="CDD" id="cd05286">
    <property type="entry name" value="QOR2"/>
    <property type="match status" value="1"/>
</dbReference>
<dbReference type="InterPro" id="IPR013154">
    <property type="entry name" value="ADH-like_N"/>
</dbReference>
<dbReference type="SUPFAM" id="SSF51735">
    <property type="entry name" value="NAD(P)-binding Rossmann-fold domains"/>
    <property type="match status" value="1"/>
</dbReference>
<reference evidence="4 5" key="1">
    <citation type="submission" date="2024-02" db="EMBL/GenBank/DDBJ databases">
        <title>New especies of Spiribacter isolated from saline water.</title>
        <authorList>
            <person name="Leon M.J."/>
            <person name="De La Haba R."/>
            <person name="Sanchez-Porro C."/>
            <person name="Ventosa A."/>
        </authorList>
    </citation>
    <scope>NUCLEOTIDE SEQUENCE [LARGE SCALE GENOMIC DNA]</scope>
    <source>
        <strain evidence="5">ag22IC6-390</strain>
    </source>
</reference>
<dbReference type="InterPro" id="IPR013149">
    <property type="entry name" value="ADH-like_C"/>
</dbReference>
<keyword evidence="1" id="KW-0521">NADP</keyword>
<dbReference type="InterPro" id="IPR036291">
    <property type="entry name" value="NAD(P)-bd_dom_sf"/>
</dbReference>
<protein>
    <submittedName>
        <fullName evidence="4">Quinone oxidoreductase</fullName>
    </submittedName>
</protein>
<dbReference type="Proteomes" id="UP001556709">
    <property type="component" value="Unassembled WGS sequence"/>
</dbReference>
<evidence type="ECO:0000313" key="5">
    <source>
        <dbReference type="Proteomes" id="UP001556709"/>
    </source>
</evidence>
<dbReference type="Pfam" id="PF00107">
    <property type="entry name" value="ADH_zinc_N"/>
    <property type="match status" value="1"/>
</dbReference>
<dbReference type="PANTHER" id="PTHR48106:SF13">
    <property type="entry name" value="QUINONE OXIDOREDUCTASE-RELATED"/>
    <property type="match status" value="1"/>
</dbReference>